<feature type="compositionally biased region" description="Basic and acidic residues" evidence="1">
    <location>
        <begin position="224"/>
        <end position="235"/>
    </location>
</feature>
<accession>A0A1R1PN30</accession>
<feature type="region of interest" description="Disordered" evidence="1">
    <location>
        <begin position="1"/>
        <end position="78"/>
    </location>
</feature>
<protein>
    <submittedName>
        <fullName evidence="2">Uncharacterized protein</fullName>
    </submittedName>
</protein>
<comment type="caution">
    <text evidence="2">The sequence shown here is derived from an EMBL/GenBank/DDBJ whole genome shotgun (WGS) entry which is preliminary data.</text>
</comment>
<feature type="compositionally biased region" description="Polar residues" evidence="1">
    <location>
        <begin position="1"/>
        <end position="11"/>
    </location>
</feature>
<reference evidence="3" key="1">
    <citation type="submission" date="2017-01" db="EMBL/GenBank/DDBJ databases">
        <authorList>
            <person name="Wang Y."/>
            <person name="White M."/>
            <person name="Kvist S."/>
            <person name="Moncalvo J.-M."/>
        </authorList>
    </citation>
    <scope>NUCLEOTIDE SEQUENCE [LARGE SCALE GENOMIC DNA]</scope>
    <source>
        <strain evidence="3">COL-18-3</strain>
    </source>
</reference>
<dbReference type="EMBL" id="LSSK01000677">
    <property type="protein sequence ID" value="OMH82377.1"/>
    <property type="molecule type" value="Genomic_DNA"/>
</dbReference>
<feature type="region of interest" description="Disordered" evidence="1">
    <location>
        <begin position="105"/>
        <end position="151"/>
    </location>
</feature>
<proteinExistence type="predicted"/>
<name>A0A1R1PN30_ZANCU</name>
<evidence type="ECO:0000313" key="2">
    <source>
        <dbReference type="EMBL" id="OMH82377.1"/>
    </source>
</evidence>
<feature type="region of interest" description="Disordered" evidence="1">
    <location>
        <begin position="202"/>
        <end position="235"/>
    </location>
</feature>
<evidence type="ECO:0000256" key="1">
    <source>
        <dbReference type="SAM" id="MobiDB-lite"/>
    </source>
</evidence>
<sequence length="235" mass="26975">MRRQQSVSGDKSMSMVEGRRSEGVEIKRTLSKGVLENASKRGENERDIGRVSNGGGGGGVEREDDSRQQRASIEQVKDQEIEKLRKKLGIAVKAGNEYKRRYEEVLGKMKRNEQDERQKQQQQREDSQTRGAEEVAKQVESKQKELDKAQERIKRLERQVDELKKANEGMKIEMHGMEERIQDLDMQGDILRQRVANAEEEKMEAMGNSVMQNKALREQQFTIGEKDRRAAGNGE</sequence>
<evidence type="ECO:0000313" key="3">
    <source>
        <dbReference type="Proteomes" id="UP000188320"/>
    </source>
</evidence>
<gene>
    <name evidence="2" type="ORF">AX774_g4139</name>
</gene>
<feature type="compositionally biased region" description="Basic and acidic residues" evidence="1">
    <location>
        <begin position="38"/>
        <end position="49"/>
    </location>
</feature>
<organism evidence="2 3">
    <name type="scientific">Zancudomyces culisetae</name>
    <name type="common">Gut fungus</name>
    <name type="synonym">Smittium culisetae</name>
    <dbReference type="NCBI Taxonomy" id="1213189"/>
    <lineage>
        <taxon>Eukaryota</taxon>
        <taxon>Fungi</taxon>
        <taxon>Fungi incertae sedis</taxon>
        <taxon>Zoopagomycota</taxon>
        <taxon>Kickxellomycotina</taxon>
        <taxon>Harpellomycetes</taxon>
        <taxon>Harpellales</taxon>
        <taxon>Legeriomycetaceae</taxon>
        <taxon>Zancudomyces</taxon>
    </lineage>
</organism>
<feature type="compositionally biased region" description="Basic and acidic residues" evidence="1">
    <location>
        <begin position="17"/>
        <end position="28"/>
    </location>
</feature>
<dbReference type="Proteomes" id="UP000188320">
    <property type="component" value="Unassembled WGS sequence"/>
</dbReference>
<keyword evidence="3" id="KW-1185">Reference proteome</keyword>
<dbReference type="AlphaFoldDB" id="A0A1R1PN30"/>